<keyword evidence="1" id="KW-0812">Transmembrane</keyword>
<keyword evidence="1" id="KW-1133">Transmembrane helix</keyword>
<accession>A0A9P4GSX1</accession>
<keyword evidence="1" id="KW-0472">Membrane</keyword>
<dbReference type="GeneID" id="63844730"/>
<dbReference type="RefSeq" id="XP_040793708.1">
    <property type="nucleotide sequence ID" value="XM_040927477.1"/>
</dbReference>
<dbReference type="EMBL" id="ML976614">
    <property type="protein sequence ID" value="KAF1851145.1"/>
    <property type="molecule type" value="Genomic_DNA"/>
</dbReference>
<protein>
    <submittedName>
        <fullName evidence="2">Uncharacterized protein</fullName>
    </submittedName>
</protein>
<evidence type="ECO:0000256" key="1">
    <source>
        <dbReference type="SAM" id="Phobius"/>
    </source>
</evidence>
<feature type="non-terminal residue" evidence="2">
    <location>
        <position position="105"/>
    </location>
</feature>
<dbReference type="AlphaFoldDB" id="A0A9P4GSX1"/>
<name>A0A9P4GSX1_9PLEO</name>
<organism evidence="2 3">
    <name type="scientific">Cucurbitaria berberidis CBS 394.84</name>
    <dbReference type="NCBI Taxonomy" id="1168544"/>
    <lineage>
        <taxon>Eukaryota</taxon>
        <taxon>Fungi</taxon>
        <taxon>Dikarya</taxon>
        <taxon>Ascomycota</taxon>
        <taxon>Pezizomycotina</taxon>
        <taxon>Dothideomycetes</taxon>
        <taxon>Pleosporomycetidae</taxon>
        <taxon>Pleosporales</taxon>
        <taxon>Pleosporineae</taxon>
        <taxon>Cucurbitariaceae</taxon>
        <taxon>Cucurbitaria</taxon>
    </lineage>
</organism>
<evidence type="ECO:0000313" key="3">
    <source>
        <dbReference type="Proteomes" id="UP000800039"/>
    </source>
</evidence>
<feature type="non-terminal residue" evidence="2">
    <location>
        <position position="1"/>
    </location>
</feature>
<reference evidence="2" key="1">
    <citation type="submission" date="2020-01" db="EMBL/GenBank/DDBJ databases">
        <authorList>
            <consortium name="DOE Joint Genome Institute"/>
            <person name="Haridas S."/>
            <person name="Albert R."/>
            <person name="Binder M."/>
            <person name="Bloem J."/>
            <person name="Labutti K."/>
            <person name="Salamov A."/>
            <person name="Andreopoulos B."/>
            <person name="Baker S.E."/>
            <person name="Barry K."/>
            <person name="Bills G."/>
            <person name="Bluhm B.H."/>
            <person name="Cannon C."/>
            <person name="Castanera R."/>
            <person name="Culley D.E."/>
            <person name="Daum C."/>
            <person name="Ezra D."/>
            <person name="Gonzalez J.B."/>
            <person name="Henrissat B."/>
            <person name="Kuo A."/>
            <person name="Liang C."/>
            <person name="Lipzen A."/>
            <person name="Lutzoni F."/>
            <person name="Magnuson J."/>
            <person name="Mondo S."/>
            <person name="Nolan M."/>
            <person name="Ohm R."/>
            <person name="Pangilinan J."/>
            <person name="Park H.-J."/>
            <person name="Ramirez L."/>
            <person name="Alfaro M."/>
            <person name="Sun H."/>
            <person name="Tritt A."/>
            <person name="Yoshinaga Y."/>
            <person name="Zwiers L.-H."/>
            <person name="Turgeon B.G."/>
            <person name="Goodwin S.B."/>
            <person name="Spatafora J.W."/>
            <person name="Crous P.W."/>
            <person name="Grigoriev I.V."/>
        </authorList>
    </citation>
    <scope>NUCLEOTIDE SEQUENCE</scope>
    <source>
        <strain evidence="2">CBS 394.84</strain>
    </source>
</reference>
<comment type="caution">
    <text evidence="2">The sequence shown here is derived from an EMBL/GenBank/DDBJ whole genome shotgun (WGS) entry which is preliminary data.</text>
</comment>
<sequence>IHHPKMSLVETLQSQFEAALLHVAAIVSRFESEMLHIPPALRFFTVGAEPDHLFRQAFLFLLAPLHAFVTLPLTDLVCYNSRKLRRHGLVQCGEWYLWFFVTFWV</sequence>
<keyword evidence="3" id="KW-1185">Reference proteome</keyword>
<gene>
    <name evidence="2" type="ORF">K460DRAFT_262768</name>
</gene>
<dbReference type="OrthoDB" id="3793484at2759"/>
<proteinExistence type="predicted"/>
<feature type="transmembrane region" description="Helical" evidence="1">
    <location>
        <begin position="57"/>
        <end position="79"/>
    </location>
</feature>
<dbReference type="Proteomes" id="UP000800039">
    <property type="component" value="Unassembled WGS sequence"/>
</dbReference>
<evidence type="ECO:0000313" key="2">
    <source>
        <dbReference type="EMBL" id="KAF1851145.1"/>
    </source>
</evidence>